<dbReference type="EMBL" id="ML978076">
    <property type="protein sequence ID" value="KAF2010412.1"/>
    <property type="molecule type" value="Genomic_DNA"/>
</dbReference>
<organism evidence="1 2">
    <name type="scientific">Aaosphaeria arxii CBS 175.79</name>
    <dbReference type="NCBI Taxonomy" id="1450172"/>
    <lineage>
        <taxon>Eukaryota</taxon>
        <taxon>Fungi</taxon>
        <taxon>Dikarya</taxon>
        <taxon>Ascomycota</taxon>
        <taxon>Pezizomycotina</taxon>
        <taxon>Dothideomycetes</taxon>
        <taxon>Pleosporomycetidae</taxon>
        <taxon>Pleosporales</taxon>
        <taxon>Pleosporales incertae sedis</taxon>
        <taxon>Aaosphaeria</taxon>
    </lineage>
</organism>
<evidence type="ECO:0000313" key="1">
    <source>
        <dbReference type="EMBL" id="KAF2010412.1"/>
    </source>
</evidence>
<dbReference type="Proteomes" id="UP000799778">
    <property type="component" value="Unassembled WGS sequence"/>
</dbReference>
<protein>
    <submittedName>
        <fullName evidence="1">Uncharacterized protein</fullName>
    </submittedName>
</protein>
<sequence length="125" mass="13802">MYANAGLCRTIYCTCWVYEYHTSTIHTHAIPKTQSSSCPTISPAAHFKQPSAISHQPSASFSLTPHPRPFCHSPFAARAVCVPVSAPTDRTDELRCVASRFVSFRRFALPVPLYTLSTLVALYSP</sequence>
<name>A0A6A5XBR8_9PLEO</name>
<accession>A0A6A5XBR8</accession>
<dbReference type="AlphaFoldDB" id="A0A6A5XBR8"/>
<keyword evidence="2" id="KW-1185">Reference proteome</keyword>
<dbReference type="GeneID" id="54291818"/>
<dbReference type="RefSeq" id="XP_033378751.1">
    <property type="nucleotide sequence ID" value="XM_033534421.1"/>
</dbReference>
<gene>
    <name evidence="1" type="ORF">BU24DRAFT_57964</name>
</gene>
<proteinExistence type="predicted"/>
<evidence type="ECO:0000313" key="2">
    <source>
        <dbReference type="Proteomes" id="UP000799778"/>
    </source>
</evidence>
<reference evidence="1" key="1">
    <citation type="journal article" date="2020" name="Stud. Mycol.">
        <title>101 Dothideomycetes genomes: a test case for predicting lifestyles and emergence of pathogens.</title>
        <authorList>
            <person name="Haridas S."/>
            <person name="Albert R."/>
            <person name="Binder M."/>
            <person name="Bloem J."/>
            <person name="Labutti K."/>
            <person name="Salamov A."/>
            <person name="Andreopoulos B."/>
            <person name="Baker S."/>
            <person name="Barry K."/>
            <person name="Bills G."/>
            <person name="Bluhm B."/>
            <person name="Cannon C."/>
            <person name="Castanera R."/>
            <person name="Culley D."/>
            <person name="Daum C."/>
            <person name="Ezra D."/>
            <person name="Gonzalez J."/>
            <person name="Henrissat B."/>
            <person name="Kuo A."/>
            <person name="Liang C."/>
            <person name="Lipzen A."/>
            <person name="Lutzoni F."/>
            <person name="Magnuson J."/>
            <person name="Mondo S."/>
            <person name="Nolan M."/>
            <person name="Ohm R."/>
            <person name="Pangilinan J."/>
            <person name="Park H.-J."/>
            <person name="Ramirez L."/>
            <person name="Alfaro M."/>
            <person name="Sun H."/>
            <person name="Tritt A."/>
            <person name="Yoshinaga Y."/>
            <person name="Zwiers L.-H."/>
            <person name="Turgeon B."/>
            <person name="Goodwin S."/>
            <person name="Spatafora J."/>
            <person name="Crous P."/>
            <person name="Grigoriev I."/>
        </authorList>
    </citation>
    <scope>NUCLEOTIDE SEQUENCE</scope>
    <source>
        <strain evidence="1">CBS 175.79</strain>
    </source>
</reference>